<evidence type="ECO:0000313" key="3">
    <source>
        <dbReference type="Proteomes" id="UP000030653"/>
    </source>
</evidence>
<keyword evidence="3" id="KW-1185">Reference proteome</keyword>
<dbReference type="SMART" id="SM00220">
    <property type="entry name" value="S_TKc"/>
    <property type="match status" value="1"/>
</dbReference>
<dbReference type="OrthoDB" id="5987198at2759"/>
<accession>M5FNT8</accession>
<dbReference type="HOGENOM" id="CLU_044121_0_0_1"/>
<gene>
    <name evidence="2" type="ORF">DACRYDRAFT_119109</name>
</gene>
<dbReference type="Proteomes" id="UP000030653">
    <property type="component" value="Unassembled WGS sequence"/>
</dbReference>
<name>M5FNT8_DACPD</name>
<dbReference type="GeneID" id="63685788"/>
<sequence>MMNTSPMKQSFDINAPYGLNAGEHVWRSIAPILARRGYTLRPRYHDGWVGSWVGTNKRPEECEDSIVLGRKQLLLDAKWRSGSNVMLKLWFDNFLDRVEPDVLQYFSHPSRINDSANHCVPLLDMFQIPGQPFVKVLVEPLLRSYNEPPFIMVAEALSFVLQTLEGLEYMHLHNIAHGDISHNNILMDTHDMFPDGFHGAFTLNPGHRMSETGLLRLTRIQAPPKYYYIDFGSSCMCRTFMGSALVLSVATSFVPPEIKDDRTKAYDPFRGDVFSLGMTFLAMVQNRPGLTFLLPMIRRMTVQSPSSRPTVFQIKRHFLTIVLRNLTKTQMIERIGWEDTSKMTTFERAFDTKEHYAELWNDVKRYGLPVDLLTSGTTDGAP</sequence>
<dbReference type="Gene3D" id="1.10.510.10">
    <property type="entry name" value="Transferase(Phosphotransferase) domain 1"/>
    <property type="match status" value="1"/>
</dbReference>
<dbReference type="InterPro" id="IPR011009">
    <property type="entry name" value="Kinase-like_dom_sf"/>
</dbReference>
<reference evidence="2 3" key="1">
    <citation type="journal article" date="2012" name="Science">
        <title>The Paleozoic origin of enzymatic lignin decomposition reconstructed from 31 fungal genomes.</title>
        <authorList>
            <person name="Floudas D."/>
            <person name="Binder M."/>
            <person name="Riley R."/>
            <person name="Barry K."/>
            <person name="Blanchette R.A."/>
            <person name="Henrissat B."/>
            <person name="Martinez A.T."/>
            <person name="Otillar R."/>
            <person name="Spatafora J.W."/>
            <person name="Yadav J.S."/>
            <person name="Aerts A."/>
            <person name="Benoit I."/>
            <person name="Boyd A."/>
            <person name="Carlson A."/>
            <person name="Copeland A."/>
            <person name="Coutinho P.M."/>
            <person name="de Vries R.P."/>
            <person name="Ferreira P."/>
            <person name="Findley K."/>
            <person name="Foster B."/>
            <person name="Gaskell J."/>
            <person name="Glotzer D."/>
            <person name="Gorecki P."/>
            <person name="Heitman J."/>
            <person name="Hesse C."/>
            <person name="Hori C."/>
            <person name="Igarashi K."/>
            <person name="Jurgens J.A."/>
            <person name="Kallen N."/>
            <person name="Kersten P."/>
            <person name="Kohler A."/>
            <person name="Kuees U."/>
            <person name="Kumar T.K.A."/>
            <person name="Kuo A."/>
            <person name="LaButti K."/>
            <person name="Larrondo L.F."/>
            <person name="Lindquist E."/>
            <person name="Ling A."/>
            <person name="Lombard V."/>
            <person name="Lucas S."/>
            <person name="Lundell T."/>
            <person name="Martin R."/>
            <person name="McLaughlin D.J."/>
            <person name="Morgenstern I."/>
            <person name="Morin E."/>
            <person name="Murat C."/>
            <person name="Nagy L.G."/>
            <person name="Nolan M."/>
            <person name="Ohm R.A."/>
            <person name="Patyshakuliyeva A."/>
            <person name="Rokas A."/>
            <person name="Ruiz-Duenas F.J."/>
            <person name="Sabat G."/>
            <person name="Salamov A."/>
            <person name="Samejima M."/>
            <person name="Schmutz J."/>
            <person name="Slot J.C."/>
            <person name="St John F."/>
            <person name="Stenlid J."/>
            <person name="Sun H."/>
            <person name="Sun S."/>
            <person name="Syed K."/>
            <person name="Tsang A."/>
            <person name="Wiebenga A."/>
            <person name="Young D."/>
            <person name="Pisabarro A."/>
            <person name="Eastwood D.C."/>
            <person name="Martin F."/>
            <person name="Cullen D."/>
            <person name="Grigoriev I.V."/>
            <person name="Hibbett D.S."/>
        </authorList>
    </citation>
    <scope>NUCLEOTIDE SEQUENCE [LARGE SCALE GENOMIC DNA]</scope>
    <source>
        <strain evidence="2 3">DJM-731 SS1</strain>
    </source>
</reference>
<feature type="domain" description="Protein kinase" evidence="1">
    <location>
        <begin position="38"/>
        <end position="346"/>
    </location>
</feature>
<dbReference type="Pfam" id="PF00069">
    <property type="entry name" value="Pkinase"/>
    <property type="match status" value="1"/>
</dbReference>
<dbReference type="EMBL" id="JH795875">
    <property type="protein sequence ID" value="EJT97915.1"/>
    <property type="molecule type" value="Genomic_DNA"/>
</dbReference>
<evidence type="ECO:0000313" key="2">
    <source>
        <dbReference type="EMBL" id="EJT97915.1"/>
    </source>
</evidence>
<dbReference type="STRING" id="1858805.M5FNT8"/>
<proteinExistence type="predicted"/>
<dbReference type="SUPFAM" id="SSF56112">
    <property type="entry name" value="Protein kinase-like (PK-like)"/>
    <property type="match status" value="1"/>
</dbReference>
<dbReference type="GO" id="GO:0004672">
    <property type="term" value="F:protein kinase activity"/>
    <property type="evidence" value="ECO:0007669"/>
    <property type="project" value="InterPro"/>
</dbReference>
<dbReference type="PANTHER" id="PTHR24362">
    <property type="entry name" value="SERINE/THREONINE-PROTEIN KINASE NEK"/>
    <property type="match status" value="1"/>
</dbReference>
<protein>
    <recommendedName>
        <fullName evidence="1">Protein kinase domain-containing protein</fullName>
    </recommendedName>
</protein>
<organism evidence="2 3">
    <name type="scientific">Dacryopinax primogenitus (strain DJM 731)</name>
    <name type="common">Brown rot fungus</name>
    <dbReference type="NCBI Taxonomy" id="1858805"/>
    <lineage>
        <taxon>Eukaryota</taxon>
        <taxon>Fungi</taxon>
        <taxon>Dikarya</taxon>
        <taxon>Basidiomycota</taxon>
        <taxon>Agaricomycotina</taxon>
        <taxon>Dacrymycetes</taxon>
        <taxon>Dacrymycetales</taxon>
        <taxon>Dacrymycetaceae</taxon>
        <taxon>Dacryopinax</taxon>
    </lineage>
</organism>
<dbReference type="AlphaFoldDB" id="M5FNT8"/>
<dbReference type="OMA" id="CEDSIRS"/>
<dbReference type="GO" id="GO:0005524">
    <property type="term" value="F:ATP binding"/>
    <property type="evidence" value="ECO:0007669"/>
    <property type="project" value="InterPro"/>
</dbReference>
<dbReference type="PROSITE" id="PS50011">
    <property type="entry name" value="PROTEIN_KINASE_DOM"/>
    <property type="match status" value="1"/>
</dbReference>
<dbReference type="InterPro" id="IPR000719">
    <property type="entry name" value="Prot_kinase_dom"/>
</dbReference>
<dbReference type="RefSeq" id="XP_040624813.1">
    <property type="nucleotide sequence ID" value="XM_040770726.1"/>
</dbReference>
<evidence type="ECO:0000259" key="1">
    <source>
        <dbReference type="PROSITE" id="PS50011"/>
    </source>
</evidence>
<dbReference type="PANTHER" id="PTHR24362:SF309">
    <property type="entry name" value="PROTEIN KINASE DOMAIN-CONTAINING PROTEIN"/>
    <property type="match status" value="1"/>
</dbReference>